<dbReference type="Proteomes" id="UP000789833">
    <property type="component" value="Unassembled WGS sequence"/>
</dbReference>
<dbReference type="SUPFAM" id="SSF54593">
    <property type="entry name" value="Glyoxalase/Bleomycin resistance protein/Dihydroxybiphenyl dioxygenase"/>
    <property type="match status" value="1"/>
</dbReference>
<dbReference type="InterPro" id="IPR052537">
    <property type="entry name" value="Extradiol_RC_dioxygenase"/>
</dbReference>
<dbReference type="Pfam" id="PF00903">
    <property type="entry name" value="Glyoxalase"/>
    <property type="match status" value="2"/>
</dbReference>
<comment type="caution">
    <text evidence="2">The sequence shown here is derived from an EMBL/GenBank/DDBJ whole genome shotgun (WGS) entry which is preliminary data.</text>
</comment>
<dbReference type="EMBL" id="CAKJTJ010000013">
    <property type="protein sequence ID" value="CAG9621798.1"/>
    <property type="molecule type" value="Genomic_DNA"/>
</dbReference>
<keyword evidence="2" id="KW-0560">Oxidoreductase</keyword>
<keyword evidence="2" id="KW-0223">Dioxygenase</keyword>
<proteinExistence type="predicted"/>
<evidence type="ECO:0000259" key="1">
    <source>
        <dbReference type="PROSITE" id="PS51819"/>
    </source>
</evidence>
<accession>A0ABM8YPV1</accession>
<dbReference type="InterPro" id="IPR037523">
    <property type="entry name" value="VOC_core"/>
</dbReference>
<keyword evidence="3" id="KW-1185">Reference proteome</keyword>
<dbReference type="PROSITE" id="PS51819">
    <property type="entry name" value="VOC"/>
    <property type="match status" value="2"/>
</dbReference>
<dbReference type="InterPro" id="IPR004360">
    <property type="entry name" value="Glyas_Fos-R_dOase_dom"/>
</dbReference>
<feature type="domain" description="VOC" evidence="1">
    <location>
        <begin position="5"/>
        <end position="131"/>
    </location>
</feature>
<dbReference type="PANTHER" id="PTHR36110:SF4">
    <property type="entry name" value="RING-CLEAVING DIOXYGENASE MHQA-RELATED"/>
    <property type="match status" value="1"/>
</dbReference>
<dbReference type="RefSeq" id="WP_230501700.1">
    <property type="nucleotide sequence ID" value="NZ_CAKJTJ010000013.1"/>
</dbReference>
<evidence type="ECO:0000313" key="2">
    <source>
        <dbReference type="EMBL" id="CAG9621798.1"/>
    </source>
</evidence>
<sequence length="324" mass="36470">MKLLGLHHVSLLTGKAETNFYFFTNILGMRLVKKTVNQDNTSSYHLFYGDANGSPGTEITFFDIPGLGRNYEGSSSISSTSLRVPTTESLHFWKERFEKYEIKHGTIEKRGNRDSIAFEDFEGTKLVLFAENNEKGVTAGVPWDKPDIPIENAIVGLGPVTLTVKSSLPTTSILTNVLGFHYVESYPSLKDDFPEIEVYATGEGGLGAEVHIETRPDLPKEKLGRGGVHHVAFRIPDQEEFKHWVKRVKETRLPNSGEVERYYFKALYFREPNGILFELSTDTPGFSADEPLEELGERLALPPFLEPKRAEIEASLRPLNMDEE</sequence>
<gene>
    <name evidence="2" type="primary">mhqA_1</name>
    <name evidence="2" type="ORF">BACCIP111883_02571</name>
</gene>
<dbReference type="Gene3D" id="3.10.180.10">
    <property type="entry name" value="2,3-Dihydroxybiphenyl 1,2-Dioxygenase, domain 1"/>
    <property type="match status" value="2"/>
</dbReference>
<evidence type="ECO:0000313" key="3">
    <source>
        <dbReference type="Proteomes" id="UP000789833"/>
    </source>
</evidence>
<name>A0ABM8YPV1_9BACI</name>
<reference evidence="2 3" key="1">
    <citation type="submission" date="2021-10" db="EMBL/GenBank/DDBJ databases">
        <authorList>
            <person name="Criscuolo A."/>
        </authorList>
    </citation>
    <scope>NUCLEOTIDE SEQUENCE [LARGE SCALE GENOMIC DNA]</scope>
    <source>
        <strain evidence="3">CIP 111883</strain>
    </source>
</reference>
<organism evidence="2 3">
    <name type="scientific">Sutcliffiella rhizosphaerae</name>
    <dbReference type="NCBI Taxonomy" id="2880967"/>
    <lineage>
        <taxon>Bacteria</taxon>
        <taxon>Bacillati</taxon>
        <taxon>Bacillota</taxon>
        <taxon>Bacilli</taxon>
        <taxon>Bacillales</taxon>
        <taxon>Bacillaceae</taxon>
        <taxon>Sutcliffiella</taxon>
    </lineage>
</organism>
<dbReference type="CDD" id="cd08347">
    <property type="entry name" value="PcpA_C_like"/>
    <property type="match status" value="1"/>
</dbReference>
<dbReference type="EC" id="1.13.11.-" evidence="2"/>
<dbReference type="GO" id="GO:0051213">
    <property type="term" value="F:dioxygenase activity"/>
    <property type="evidence" value="ECO:0007669"/>
    <property type="project" value="UniProtKB-KW"/>
</dbReference>
<dbReference type="InterPro" id="IPR029068">
    <property type="entry name" value="Glyas_Bleomycin-R_OHBP_Dase"/>
</dbReference>
<feature type="domain" description="VOC" evidence="1">
    <location>
        <begin position="156"/>
        <end position="282"/>
    </location>
</feature>
<protein>
    <submittedName>
        <fullName evidence="2">Ring-cleaving dioxygenase MhqA</fullName>
        <ecNumber evidence="2">1.13.11.-</ecNumber>
    </submittedName>
</protein>
<dbReference type="PANTHER" id="PTHR36110">
    <property type="entry name" value="RING-CLEAVING DIOXYGENASE MHQE-RELATED"/>
    <property type="match status" value="1"/>
</dbReference>